<dbReference type="Pfam" id="PF18940">
    <property type="entry name" value="DUF5687"/>
    <property type="match status" value="1"/>
</dbReference>
<feature type="transmembrane region" description="Helical" evidence="1">
    <location>
        <begin position="173"/>
        <end position="193"/>
    </location>
</feature>
<dbReference type="RefSeq" id="WP_021643907.1">
    <property type="nucleotide sequence ID" value="NZ_KE993055.1"/>
</dbReference>
<evidence type="ECO:0000256" key="1">
    <source>
        <dbReference type="SAM" id="Phobius"/>
    </source>
</evidence>
<dbReference type="Proteomes" id="UP000016496">
    <property type="component" value="Unassembled WGS sequence"/>
</dbReference>
<name>U2CD57_9BACE</name>
<dbReference type="InterPro" id="IPR043742">
    <property type="entry name" value="DUF5687"/>
</dbReference>
<feature type="transmembrane region" description="Helical" evidence="1">
    <location>
        <begin position="65"/>
        <end position="85"/>
    </location>
</feature>
<dbReference type="PATRIC" id="fig|1321819.3.peg.499"/>
<keyword evidence="1" id="KW-0812">Transmembrane</keyword>
<keyword evidence="1" id="KW-1133">Transmembrane helix</keyword>
<feature type="transmembrane region" description="Helical" evidence="1">
    <location>
        <begin position="213"/>
        <end position="230"/>
    </location>
</feature>
<feature type="transmembrane region" description="Helical" evidence="1">
    <location>
        <begin position="429"/>
        <end position="450"/>
    </location>
</feature>
<keyword evidence="1" id="KW-0472">Membrane</keyword>
<evidence type="ECO:0000313" key="3">
    <source>
        <dbReference type="Proteomes" id="UP000016496"/>
    </source>
</evidence>
<accession>U2CD57</accession>
<gene>
    <name evidence="2" type="ORF">HMPREF1981_00533</name>
</gene>
<feature type="transmembrane region" description="Helical" evidence="1">
    <location>
        <begin position="29"/>
        <end position="53"/>
    </location>
</feature>
<feature type="transmembrane region" description="Helical" evidence="1">
    <location>
        <begin position="285"/>
        <end position="307"/>
    </location>
</feature>
<feature type="transmembrane region" description="Helical" evidence="1">
    <location>
        <begin position="106"/>
        <end position="127"/>
    </location>
</feature>
<feature type="transmembrane region" description="Helical" evidence="1">
    <location>
        <begin position="356"/>
        <end position="377"/>
    </location>
</feature>
<feature type="transmembrane region" description="Helical" evidence="1">
    <location>
        <begin position="139"/>
        <end position="161"/>
    </location>
</feature>
<proteinExistence type="predicted"/>
<evidence type="ECO:0008006" key="4">
    <source>
        <dbReference type="Google" id="ProtNLM"/>
    </source>
</evidence>
<feature type="transmembrane region" description="Helical" evidence="1">
    <location>
        <begin position="313"/>
        <end position="335"/>
    </location>
</feature>
<reference evidence="2 3" key="1">
    <citation type="submission" date="2013-08" db="EMBL/GenBank/DDBJ databases">
        <authorList>
            <person name="Weinstock G."/>
            <person name="Sodergren E."/>
            <person name="Wylie T."/>
            <person name="Fulton L."/>
            <person name="Fulton R."/>
            <person name="Fronick C."/>
            <person name="O'Laughlin M."/>
            <person name="Godfrey J."/>
            <person name="Miner T."/>
            <person name="Herter B."/>
            <person name="Appelbaum E."/>
            <person name="Cordes M."/>
            <person name="Lek S."/>
            <person name="Wollam A."/>
            <person name="Pepin K.H."/>
            <person name="Palsikar V.B."/>
            <person name="Mitreva M."/>
            <person name="Wilson R.K."/>
        </authorList>
    </citation>
    <scope>NUCLEOTIDE SEQUENCE [LARGE SCALE GENOMIC DNA]</scope>
    <source>
        <strain evidence="2 3">F0041</strain>
    </source>
</reference>
<feature type="transmembrane region" description="Helical" evidence="1">
    <location>
        <begin position="456"/>
        <end position="474"/>
    </location>
</feature>
<sequence length="497" mass="57823">MLIFNELRKHGRLAARRHPMYEKNKFAKALGYIMAVFWAGYLIFFGITFAFAFADMAPNREPYQVMNAGALVFILAIDFLLRIPFQKTPTQEVKPYLLLPVKRNRIIDFLLIRSGLSLFNLVWMFLFVPFSALTITKFFGIWGVIAYLIGIWLLILVNNYWYLLCRTLINERIWWILLPIVVYAGIGCLLFIPKDSFLFYFFMDLGDGYIEGSILYFIGTLLVIVLLWYMNRRIMSGLIYVELAKVDDVRIKHVSEYKFFERYGEIGEYMRLELKMLLRNRRCKSSLRSIAIIVVAFSLALSFSSVYDGKFMTTFICVYNFAAFGMIILSQLMSFEGNYLDGLMSRKESIMNLLKAKYYVYTIGEIIPFILMIPAIAMNKLSLLGAFAWFFYTTGVIYFCFFQLAVYNKQTIPLNEKLTGRQSNSAIQMVINFGSFGIPLILYSVLTAFLSPNTTYIILLLTGIAFTLASPLWIRNVYLRFMQRRYENMAGFRDSRQ</sequence>
<organism evidence="2 3">
    <name type="scientific">Bacteroides pyogenes F0041</name>
    <dbReference type="NCBI Taxonomy" id="1321819"/>
    <lineage>
        <taxon>Bacteria</taxon>
        <taxon>Pseudomonadati</taxon>
        <taxon>Bacteroidota</taxon>
        <taxon>Bacteroidia</taxon>
        <taxon>Bacteroidales</taxon>
        <taxon>Bacteroidaceae</taxon>
        <taxon>Bacteroides</taxon>
    </lineage>
</organism>
<evidence type="ECO:0000313" key="2">
    <source>
        <dbReference type="EMBL" id="ERI88434.1"/>
    </source>
</evidence>
<dbReference type="EMBL" id="AWSV01000037">
    <property type="protein sequence ID" value="ERI88434.1"/>
    <property type="molecule type" value="Genomic_DNA"/>
</dbReference>
<protein>
    <recommendedName>
        <fullName evidence="4">Transmembrane protein</fullName>
    </recommendedName>
</protein>
<feature type="transmembrane region" description="Helical" evidence="1">
    <location>
        <begin position="389"/>
        <end position="408"/>
    </location>
</feature>
<dbReference type="HOGENOM" id="CLU_042400_0_0_10"/>
<comment type="caution">
    <text evidence="2">The sequence shown here is derived from an EMBL/GenBank/DDBJ whole genome shotgun (WGS) entry which is preliminary data.</text>
</comment>
<dbReference type="AlphaFoldDB" id="U2CD57"/>